<protein>
    <recommendedName>
        <fullName evidence="5">Extracellular membrane protein CFEM domain-containing protein</fullName>
    </recommendedName>
</protein>
<feature type="chain" id="PRO_5014382568" description="Extracellular membrane protein CFEM domain-containing protein" evidence="2">
    <location>
        <begin position="17"/>
        <end position="183"/>
    </location>
</feature>
<feature type="region of interest" description="Disordered" evidence="1">
    <location>
        <begin position="103"/>
        <end position="158"/>
    </location>
</feature>
<feature type="compositionally biased region" description="Low complexity" evidence="1">
    <location>
        <begin position="139"/>
        <end position="158"/>
    </location>
</feature>
<evidence type="ECO:0000313" key="4">
    <source>
        <dbReference type="Proteomes" id="UP000235023"/>
    </source>
</evidence>
<keyword evidence="4" id="KW-1185">Reference proteome</keyword>
<accession>A0A2J5HLL2</accession>
<sequence>MKLSLVLASLVAVAVAQSSTGSEAAAPTATLSPEAKCAAKCDQKEVCCMAACYKVPCPSDAQANDTTSCVAACPQGSGTPKDTDKYASCQASCYSSHFFPASATGSGGSTATSAKDADATATDESSSDDKDSDKDSDNSSKSGSKSSSAPSASETPNAASVGQLKVGASAAGLVGFALAAWAL</sequence>
<evidence type="ECO:0000256" key="1">
    <source>
        <dbReference type="SAM" id="MobiDB-lite"/>
    </source>
</evidence>
<dbReference type="OrthoDB" id="5597238at2759"/>
<organism evidence="3 4">
    <name type="scientific">Aspergillus taichungensis</name>
    <dbReference type="NCBI Taxonomy" id="482145"/>
    <lineage>
        <taxon>Eukaryota</taxon>
        <taxon>Fungi</taxon>
        <taxon>Dikarya</taxon>
        <taxon>Ascomycota</taxon>
        <taxon>Pezizomycotina</taxon>
        <taxon>Eurotiomycetes</taxon>
        <taxon>Eurotiomycetidae</taxon>
        <taxon>Eurotiales</taxon>
        <taxon>Aspergillaceae</taxon>
        <taxon>Aspergillus</taxon>
        <taxon>Aspergillus subgen. Circumdati</taxon>
    </lineage>
</organism>
<gene>
    <name evidence="3" type="ORF">BDW42DRAFT_151942</name>
</gene>
<evidence type="ECO:0000313" key="3">
    <source>
        <dbReference type="EMBL" id="PLN77903.1"/>
    </source>
</evidence>
<feature type="compositionally biased region" description="Low complexity" evidence="1">
    <location>
        <begin position="103"/>
        <end position="124"/>
    </location>
</feature>
<evidence type="ECO:0000256" key="2">
    <source>
        <dbReference type="SAM" id="SignalP"/>
    </source>
</evidence>
<reference evidence="4" key="1">
    <citation type="submission" date="2017-12" db="EMBL/GenBank/DDBJ databases">
        <authorList>
            <consortium name="DOE Joint Genome Institute"/>
            <person name="Mondo S.J."/>
            <person name="Kjaerbolling I."/>
            <person name="Vesth T.C."/>
            <person name="Frisvad J.C."/>
            <person name="Nybo J.L."/>
            <person name="Theobald S."/>
            <person name="Kuo A."/>
            <person name="Bowyer P."/>
            <person name="Matsuda Y."/>
            <person name="Lyhne E.K."/>
            <person name="Kogle M.E."/>
            <person name="Clum A."/>
            <person name="Lipzen A."/>
            <person name="Salamov A."/>
            <person name="Ngan C.Y."/>
            <person name="Daum C."/>
            <person name="Chiniquy J."/>
            <person name="Barry K."/>
            <person name="LaButti K."/>
            <person name="Haridas S."/>
            <person name="Simmons B.A."/>
            <person name="Magnuson J.K."/>
            <person name="Mortensen U.H."/>
            <person name="Larsen T.O."/>
            <person name="Grigoriev I.V."/>
            <person name="Baker S.E."/>
            <person name="Andersen M.R."/>
            <person name="Nordberg H.P."/>
            <person name="Cantor M.N."/>
            <person name="Hua S.X."/>
        </authorList>
    </citation>
    <scope>NUCLEOTIDE SEQUENCE [LARGE SCALE GENOMIC DNA]</scope>
    <source>
        <strain evidence="4">IBT 19404</strain>
    </source>
</reference>
<keyword evidence="2" id="KW-0732">Signal</keyword>
<dbReference type="AlphaFoldDB" id="A0A2J5HLL2"/>
<feature type="compositionally biased region" description="Basic and acidic residues" evidence="1">
    <location>
        <begin position="127"/>
        <end position="138"/>
    </location>
</feature>
<feature type="signal peptide" evidence="2">
    <location>
        <begin position="1"/>
        <end position="16"/>
    </location>
</feature>
<dbReference type="Proteomes" id="UP000235023">
    <property type="component" value="Unassembled WGS sequence"/>
</dbReference>
<dbReference type="EMBL" id="KZ559586">
    <property type="protein sequence ID" value="PLN77903.1"/>
    <property type="molecule type" value="Genomic_DNA"/>
</dbReference>
<name>A0A2J5HLL2_9EURO</name>
<proteinExistence type="predicted"/>
<evidence type="ECO:0008006" key="5">
    <source>
        <dbReference type="Google" id="ProtNLM"/>
    </source>
</evidence>